<dbReference type="EMBL" id="CAJVPT010060266">
    <property type="protein sequence ID" value="CAG8763395.1"/>
    <property type="molecule type" value="Genomic_DNA"/>
</dbReference>
<evidence type="ECO:0000313" key="2">
    <source>
        <dbReference type="Proteomes" id="UP000789525"/>
    </source>
</evidence>
<accession>A0ACA9QSU1</accession>
<name>A0ACA9QSU1_9GLOM</name>
<sequence>MNGMTTGVNPMNLSFSPQQHQQSHQHQTPNATMMQLPTEHSPMGILQSMPPSANHQSPTHHPSPSHSQSGMGMMASSPTNAEAVMPSASTPTPLTPSAIMQQRAASMERASPAPGTPAASGNMSMDPNMVVNWQDLTAT</sequence>
<proteinExistence type="predicted"/>
<gene>
    <name evidence="1" type="ORF">ACOLOM_LOCUS13310</name>
</gene>
<evidence type="ECO:0000313" key="1">
    <source>
        <dbReference type="EMBL" id="CAG8763395.1"/>
    </source>
</evidence>
<comment type="caution">
    <text evidence="1">The sequence shown here is derived from an EMBL/GenBank/DDBJ whole genome shotgun (WGS) entry which is preliminary data.</text>
</comment>
<protein>
    <submittedName>
        <fullName evidence="1">16808_t:CDS:1</fullName>
    </submittedName>
</protein>
<dbReference type="Proteomes" id="UP000789525">
    <property type="component" value="Unassembled WGS sequence"/>
</dbReference>
<reference evidence="1" key="1">
    <citation type="submission" date="2021-06" db="EMBL/GenBank/DDBJ databases">
        <authorList>
            <person name="Kallberg Y."/>
            <person name="Tangrot J."/>
            <person name="Rosling A."/>
        </authorList>
    </citation>
    <scope>NUCLEOTIDE SEQUENCE</scope>
    <source>
        <strain evidence="1">CL356</strain>
    </source>
</reference>
<organism evidence="1 2">
    <name type="scientific">Acaulospora colombiana</name>
    <dbReference type="NCBI Taxonomy" id="27376"/>
    <lineage>
        <taxon>Eukaryota</taxon>
        <taxon>Fungi</taxon>
        <taxon>Fungi incertae sedis</taxon>
        <taxon>Mucoromycota</taxon>
        <taxon>Glomeromycotina</taxon>
        <taxon>Glomeromycetes</taxon>
        <taxon>Diversisporales</taxon>
        <taxon>Acaulosporaceae</taxon>
        <taxon>Acaulospora</taxon>
    </lineage>
</organism>
<keyword evidence="2" id="KW-1185">Reference proteome</keyword>